<dbReference type="SUPFAM" id="SSF51283">
    <property type="entry name" value="dUTPase-like"/>
    <property type="match status" value="1"/>
</dbReference>
<name>A0A8C4V2C6_FALTI</name>
<dbReference type="InterPro" id="IPR036157">
    <property type="entry name" value="dUTPase-like_sf"/>
</dbReference>
<dbReference type="GO" id="GO:0015074">
    <property type="term" value="P:DNA integration"/>
    <property type="evidence" value="ECO:0007669"/>
    <property type="project" value="InterPro"/>
</dbReference>
<dbReference type="GO" id="GO:0003676">
    <property type="term" value="F:nucleic acid binding"/>
    <property type="evidence" value="ECO:0007669"/>
    <property type="project" value="InterPro"/>
</dbReference>
<organism evidence="7 8">
    <name type="scientific">Falco tinnunculus</name>
    <name type="common">Common kestrel</name>
    <dbReference type="NCBI Taxonomy" id="100819"/>
    <lineage>
        <taxon>Eukaryota</taxon>
        <taxon>Metazoa</taxon>
        <taxon>Chordata</taxon>
        <taxon>Craniata</taxon>
        <taxon>Vertebrata</taxon>
        <taxon>Euteleostomi</taxon>
        <taxon>Archelosauria</taxon>
        <taxon>Archosauria</taxon>
        <taxon>Dinosauria</taxon>
        <taxon>Saurischia</taxon>
        <taxon>Theropoda</taxon>
        <taxon>Coelurosauria</taxon>
        <taxon>Aves</taxon>
        <taxon>Neognathae</taxon>
        <taxon>Neoaves</taxon>
        <taxon>Telluraves</taxon>
        <taxon>Australaves</taxon>
        <taxon>Falconiformes</taxon>
        <taxon>Falconidae</taxon>
        <taxon>Falco</taxon>
    </lineage>
</organism>
<accession>A0A8C4V2C6</accession>
<evidence type="ECO:0000256" key="4">
    <source>
        <dbReference type="ARBA" id="ARBA00023080"/>
    </source>
</evidence>
<comment type="catalytic activity">
    <reaction evidence="5">
        <text>dUTP + H2O = dUMP + diphosphate + H(+)</text>
        <dbReference type="Rhea" id="RHEA:10248"/>
        <dbReference type="ChEBI" id="CHEBI:15377"/>
        <dbReference type="ChEBI" id="CHEBI:15378"/>
        <dbReference type="ChEBI" id="CHEBI:33019"/>
        <dbReference type="ChEBI" id="CHEBI:61555"/>
        <dbReference type="ChEBI" id="CHEBI:246422"/>
        <dbReference type="EC" id="3.6.1.23"/>
    </reaction>
</comment>
<dbReference type="UniPathway" id="UPA00610">
    <property type="reaction ID" value="UER00666"/>
</dbReference>
<evidence type="ECO:0000256" key="2">
    <source>
        <dbReference type="ARBA" id="ARBA00006581"/>
    </source>
</evidence>
<proteinExistence type="inferred from homology"/>
<dbReference type="GO" id="GO:0004170">
    <property type="term" value="F:dUTP diphosphatase activity"/>
    <property type="evidence" value="ECO:0007669"/>
    <property type="project" value="UniProtKB-UniRule"/>
</dbReference>
<dbReference type="InterPro" id="IPR008181">
    <property type="entry name" value="dUTPase"/>
</dbReference>
<dbReference type="PANTHER" id="PTHR11241:SF0">
    <property type="entry name" value="DEOXYURIDINE 5'-TRIPHOSPHATE NUCLEOTIDOHYDROLASE"/>
    <property type="match status" value="1"/>
</dbReference>
<dbReference type="GO" id="GO:0000287">
    <property type="term" value="F:magnesium ion binding"/>
    <property type="evidence" value="ECO:0007669"/>
    <property type="project" value="UniProtKB-UniRule"/>
</dbReference>
<dbReference type="GO" id="GO:0006226">
    <property type="term" value="P:dUMP biosynthetic process"/>
    <property type="evidence" value="ECO:0007669"/>
    <property type="project" value="UniProtKB-UniRule"/>
</dbReference>
<comment type="cofactor">
    <cofactor evidence="5">
        <name>Mg(2+)</name>
        <dbReference type="ChEBI" id="CHEBI:18420"/>
    </cofactor>
</comment>
<comment type="similarity">
    <text evidence="2 5">Belongs to the dUTPase family.</text>
</comment>
<evidence type="ECO:0000259" key="6">
    <source>
        <dbReference type="PROSITE" id="PS50994"/>
    </source>
</evidence>
<dbReference type="EC" id="3.6.1.23" evidence="5"/>
<evidence type="ECO:0000313" key="7">
    <source>
        <dbReference type="Ensembl" id="ENSFTIP00000021589.1"/>
    </source>
</evidence>
<dbReference type="InterPro" id="IPR029054">
    <property type="entry name" value="dUTPase-like"/>
</dbReference>
<dbReference type="Gene3D" id="3.30.420.10">
    <property type="entry name" value="Ribonuclease H-like superfamily/Ribonuclease H"/>
    <property type="match status" value="1"/>
</dbReference>
<dbReference type="InterPro" id="IPR033704">
    <property type="entry name" value="dUTPase_trimeric"/>
</dbReference>
<dbReference type="PROSITE" id="PS50994">
    <property type="entry name" value="INTEGRASE"/>
    <property type="match status" value="1"/>
</dbReference>
<comment type="function">
    <text evidence="5">Involved in nucleotide metabolism via production of dUMP, the immediate precursor of thymidine nucleotides, and decreases the intracellular concentration of dUTP so that uracil cannot be incorporated into DNA.</text>
</comment>
<keyword evidence="5" id="KW-0479">Metal-binding</keyword>
<dbReference type="PANTHER" id="PTHR11241">
    <property type="entry name" value="DEOXYURIDINE 5'-TRIPHOSPHATE NUCLEOTIDOHYDROLASE"/>
    <property type="match status" value="1"/>
</dbReference>
<dbReference type="OMA" id="LICARSG"/>
<comment type="pathway">
    <text evidence="1 5">Pyrimidine metabolism; dUMP biosynthesis; dUMP from dCTP (dUTP route): step 2/2.</text>
</comment>
<dbReference type="InterPro" id="IPR012337">
    <property type="entry name" value="RNaseH-like_sf"/>
</dbReference>
<dbReference type="InterPro" id="IPR036397">
    <property type="entry name" value="RNaseH_sf"/>
</dbReference>
<dbReference type="InterPro" id="IPR001584">
    <property type="entry name" value="Integrase_cat-core"/>
</dbReference>
<dbReference type="Pfam" id="PF00692">
    <property type="entry name" value="dUTPase"/>
    <property type="match status" value="1"/>
</dbReference>
<evidence type="ECO:0000256" key="5">
    <source>
        <dbReference type="RuleBase" id="RU367024"/>
    </source>
</evidence>
<dbReference type="SUPFAM" id="SSF53098">
    <property type="entry name" value="Ribonuclease H-like"/>
    <property type="match status" value="1"/>
</dbReference>
<keyword evidence="3 5" id="KW-0378">Hydrolase</keyword>
<protein>
    <recommendedName>
        <fullName evidence="5">Deoxyuridine 5'-triphosphate nucleotidohydrolase</fullName>
        <shortName evidence="5">dUTPase</shortName>
        <ecNumber evidence="5">3.6.1.23</ecNumber>
    </recommendedName>
    <alternativeName>
        <fullName evidence="5">dUTP pyrophosphatase</fullName>
    </alternativeName>
</protein>
<evidence type="ECO:0000256" key="3">
    <source>
        <dbReference type="ARBA" id="ARBA00022801"/>
    </source>
</evidence>
<dbReference type="GO" id="GO:0046081">
    <property type="term" value="P:dUTP catabolic process"/>
    <property type="evidence" value="ECO:0007669"/>
    <property type="project" value="UniProtKB-UniRule"/>
</dbReference>
<dbReference type="Ensembl" id="ENSFTIT00000022496.1">
    <property type="protein sequence ID" value="ENSFTIP00000021589.1"/>
    <property type="gene ID" value="ENSFTIG00000014031.1"/>
</dbReference>
<keyword evidence="4 5" id="KW-0546">Nucleotide metabolism</keyword>
<keyword evidence="5" id="KW-0460">Magnesium</keyword>
<keyword evidence="8" id="KW-1185">Reference proteome</keyword>
<reference evidence="7" key="1">
    <citation type="submission" date="2025-08" db="UniProtKB">
        <authorList>
            <consortium name="Ensembl"/>
        </authorList>
    </citation>
    <scope>IDENTIFICATION</scope>
</reference>
<dbReference type="OrthoDB" id="9356955at2759"/>
<feature type="domain" description="Integrase catalytic" evidence="6">
    <location>
        <begin position="1"/>
        <end position="111"/>
    </location>
</feature>
<dbReference type="Proteomes" id="UP000694562">
    <property type="component" value="Unplaced"/>
</dbReference>
<dbReference type="CDD" id="cd07557">
    <property type="entry name" value="trimeric_dUTPase"/>
    <property type="match status" value="1"/>
</dbReference>
<dbReference type="Gene3D" id="2.70.40.10">
    <property type="match status" value="1"/>
</dbReference>
<evidence type="ECO:0000256" key="1">
    <source>
        <dbReference type="ARBA" id="ARBA00005142"/>
    </source>
</evidence>
<sequence length="207" mass="23029">MQIQSANGSHFRNKLIQQFAKTYNIQLIFHIPYYPQTAGPIEDERAPQRTAEEIGRWSVKSVEGAPLRTTPDAAGLDLYALQQYQLNARDICIIDTGIGIQNPPENFRFVAPRSSHVIKGIQILGGIIDSDYQGENKVILLNNGTQDLLIQPQDRVAQILILPLIKAKVIKGQARQLTTVRGDKGFGSTNTFNNGAKIWVNGCLFMQ</sequence>
<dbReference type="AlphaFoldDB" id="A0A8C4V2C6"/>
<reference evidence="7" key="2">
    <citation type="submission" date="2025-09" db="UniProtKB">
        <authorList>
            <consortium name="Ensembl"/>
        </authorList>
    </citation>
    <scope>IDENTIFICATION</scope>
</reference>
<evidence type="ECO:0000313" key="8">
    <source>
        <dbReference type="Proteomes" id="UP000694562"/>
    </source>
</evidence>